<gene>
    <name evidence="1" type="ORF">DMAD_06838</name>
</gene>
<dbReference type="Gene3D" id="3.90.70.120">
    <property type="match status" value="1"/>
</dbReference>
<dbReference type="Proteomes" id="UP001500889">
    <property type="component" value="Chromosome J"/>
</dbReference>
<dbReference type="PANTHER" id="PTHR40552">
    <property type="entry name" value="AT05186P-RELATED"/>
    <property type="match status" value="1"/>
</dbReference>
<dbReference type="EMBL" id="AP029265">
    <property type="protein sequence ID" value="BFF98772.1"/>
    <property type="molecule type" value="Genomic_DNA"/>
</dbReference>
<protein>
    <submittedName>
        <fullName evidence="1">Uncharacterized protein</fullName>
    </submittedName>
</protein>
<proteinExistence type="predicted"/>
<name>A0AAU9FT05_DROMD</name>
<accession>A0AAU9FT05</accession>
<dbReference type="PANTHER" id="PTHR40552:SF6">
    <property type="entry name" value="FI09606P-RELATED"/>
    <property type="match status" value="1"/>
</dbReference>
<sequence>MFPPHSEDQAAIVGLMKLLKQPASQSVRSESMTWLVPGNSLPIWSRRLRHNLEGRQRHQSGTRWRDYDVEIEDRLWSIWGGLHPRAPWFDSKVRGRQSLGCYVVACCAASIFRRLGDWTSKLLDAIVVNGDKYYRASVESSQRWDQDLSLDDMCVQCDFQDIRFLVQMELVAFGHVYSAPASASMSLLEALSFFFTRFQWGILECQERRFAFGFSSSHDGGYFLYDCSEWDKPIFPDDMGASYVLRARQLLVLLYCMVVTLNVRCKKVGFRLYNVDMVRVPNRKDNEEQVEAESAVAVAEPTT</sequence>
<evidence type="ECO:0000313" key="2">
    <source>
        <dbReference type="Proteomes" id="UP001500889"/>
    </source>
</evidence>
<evidence type="ECO:0000313" key="1">
    <source>
        <dbReference type="EMBL" id="BFF98772.1"/>
    </source>
</evidence>
<keyword evidence="2" id="KW-1185">Reference proteome</keyword>
<dbReference type="AlphaFoldDB" id="A0AAU9FT05"/>
<organism evidence="1 2">
    <name type="scientific">Drosophila madeirensis</name>
    <name type="common">Fruit fly</name>
    <dbReference type="NCBI Taxonomy" id="30013"/>
    <lineage>
        <taxon>Eukaryota</taxon>
        <taxon>Metazoa</taxon>
        <taxon>Ecdysozoa</taxon>
        <taxon>Arthropoda</taxon>
        <taxon>Hexapoda</taxon>
        <taxon>Insecta</taxon>
        <taxon>Pterygota</taxon>
        <taxon>Neoptera</taxon>
        <taxon>Endopterygota</taxon>
        <taxon>Diptera</taxon>
        <taxon>Brachycera</taxon>
        <taxon>Muscomorpha</taxon>
        <taxon>Ephydroidea</taxon>
        <taxon>Drosophilidae</taxon>
        <taxon>Drosophila</taxon>
        <taxon>Sophophora</taxon>
    </lineage>
</organism>
<reference evidence="1 2" key="1">
    <citation type="submission" date="2024-02" db="EMBL/GenBank/DDBJ databases">
        <title>A chromosome-level genome assembly of Drosophila madeirensis, a fruit fly species endemic to Madeira island.</title>
        <authorList>
            <person name="Tomihara K."/>
            <person name="Llopart A."/>
            <person name="Yamamoto D."/>
        </authorList>
    </citation>
    <scope>NUCLEOTIDE SEQUENCE [LARGE SCALE GENOMIC DNA]</scope>
    <source>
        <strain evidence="1 2">RF1</strain>
    </source>
</reference>